<dbReference type="InterPro" id="IPR006439">
    <property type="entry name" value="HAD-SF_hydro_IA"/>
</dbReference>
<evidence type="ECO:0000313" key="2">
    <source>
        <dbReference type="Proteomes" id="UP000320876"/>
    </source>
</evidence>
<dbReference type="OrthoDB" id="9797415at2"/>
<name>A0A542DQ53_AMYCI</name>
<dbReference type="InterPro" id="IPR023214">
    <property type="entry name" value="HAD_sf"/>
</dbReference>
<dbReference type="Gene3D" id="3.40.50.1000">
    <property type="entry name" value="HAD superfamily/HAD-like"/>
    <property type="match status" value="1"/>
</dbReference>
<dbReference type="NCBIfam" id="TIGR01509">
    <property type="entry name" value="HAD-SF-IA-v3"/>
    <property type="match status" value="1"/>
</dbReference>
<sequence>MTRATPTLLMDLDGVIRHWPGHGRARGEQAAGLPAGTIRELGYGREFTLANLGVYTHEQWLAEVTTRLVEKYGPCAEAAIPWWDDDPGALDHEMVALLRRVQSSGTPIGLLSNNTTSLRRDLERHHLMDLFVTVVNSAEVQVVKPSPLIYRIALDKLNARAEDVIFIDDKMTNVLAARFVGMRAEQFTGIEALTEFLLATGIPLPPTYLAPAPDVSLGQVR</sequence>
<dbReference type="Proteomes" id="UP000320876">
    <property type="component" value="Unassembled WGS sequence"/>
</dbReference>
<dbReference type="PANTHER" id="PTHR43611">
    <property type="entry name" value="ALPHA-D-GLUCOSE 1-PHOSPHATE PHOSPHATASE"/>
    <property type="match status" value="1"/>
</dbReference>
<proteinExistence type="predicted"/>
<keyword evidence="1" id="KW-0378">Hydrolase</keyword>
<reference evidence="1 2" key="1">
    <citation type="submission" date="2019-06" db="EMBL/GenBank/DDBJ databases">
        <title>Sequencing the genomes of 1000 actinobacteria strains.</title>
        <authorList>
            <person name="Klenk H.-P."/>
        </authorList>
    </citation>
    <scope>NUCLEOTIDE SEQUENCE [LARGE SCALE GENOMIC DNA]</scope>
    <source>
        <strain evidence="1 2">DSM 45679</strain>
    </source>
</reference>
<dbReference type="EMBL" id="VFML01000001">
    <property type="protein sequence ID" value="TQJ05085.1"/>
    <property type="molecule type" value="Genomic_DNA"/>
</dbReference>
<dbReference type="Pfam" id="PF00702">
    <property type="entry name" value="Hydrolase"/>
    <property type="match status" value="1"/>
</dbReference>
<dbReference type="PANTHER" id="PTHR43611:SF3">
    <property type="entry name" value="FLAVIN MONONUCLEOTIDE HYDROLASE 1, CHLOROPLATIC"/>
    <property type="match status" value="1"/>
</dbReference>
<dbReference type="RefSeq" id="WP_142000667.1">
    <property type="nucleotide sequence ID" value="NZ_VFML01000001.1"/>
</dbReference>
<dbReference type="InterPro" id="IPR036412">
    <property type="entry name" value="HAD-like_sf"/>
</dbReference>
<gene>
    <name evidence="1" type="ORF">FB471_4908</name>
</gene>
<dbReference type="PRINTS" id="PR00413">
    <property type="entry name" value="HADHALOGNASE"/>
</dbReference>
<dbReference type="GO" id="GO:0016787">
    <property type="term" value="F:hydrolase activity"/>
    <property type="evidence" value="ECO:0007669"/>
    <property type="project" value="UniProtKB-KW"/>
</dbReference>
<comment type="caution">
    <text evidence="1">The sequence shown here is derived from an EMBL/GenBank/DDBJ whole genome shotgun (WGS) entry which is preliminary data.</text>
</comment>
<dbReference type="SUPFAM" id="SSF56784">
    <property type="entry name" value="HAD-like"/>
    <property type="match status" value="1"/>
</dbReference>
<evidence type="ECO:0000313" key="1">
    <source>
        <dbReference type="EMBL" id="TQJ05085.1"/>
    </source>
</evidence>
<keyword evidence="2" id="KW-1185">Reference proteome</keyword>
<accession>A0A542DQ53</accession>
<organism evidence="1 2">
    <name type="scientific">Amycolatopsis cihanbeyliensis</name>
    <dbReference type="NCBI Taxonomy" id="1128664"/>
    <lineage>
        <taxon>Bacteria</taxon>
        <taxon>Bacillati</taxon>
        <taxon>Actinomycetota</taxon>
        <taxon>Actinomycetes</taxon>
        <taxon>Pseudonocardiales</taxon>
        <taxon>Pseudonocardiaceae</taxon>
        <taxon>Amycolatopsis</taxon>
    </lineage>
</organism>
<protein>
    <submittedName>
        <fullName evidence="1">Putative hydrolase of the HAD superfamily</fullName>
    </submittedName>
</protein>
<dbReference type="Gene3D" id="1.10.150.240">
    <property type="entry name" value="Putative phosphatase, domain 2"/>
    <property type="match status" value="1"/>
</dbReference>
<dbReference type="InterPro" id="IPR023198">
    <property type="entry name" value="PGP-like_dom2"/>
</dbReference>
<dbReference type="AlphaFoldDB" id="A0A542DQ53"/>